<accession>A0A1F6EKG1</accession>
<reference evidence="2 3" key="1">
    <citation type="journal article" date="2016" name="Nat. Commun.">
        <title>Thousands of microbial genomes shed light on interconnected biogeochemical processes in an aquifer system.</title>
        <authorList>
            <person name="Anantharaman K."/>
            <person name="Brown C.T."/>
            <person name="Hug L.A."/>
            <person name="Sharon I."/>
            <person name="Castelle C.J."/>
            <person name="Probst A.J."/>
            <person name="Thomas B.C."/>
            <person name="Singh A."/>
            <person name="Wilkins M.J."/>
            <person name="Karaoz U."/>
            <person name="Brodie E.L."/>
            <person name="Williams K.H."/>
            <person name="Hubbard S.S."/>
            <person name="Banfield J.F."/>
        </authorList>
    </citation>
    <scope>NUCLEOTIDE SEQUENCE [LARGE SCALE GENOMIC DNA]</scope>
</reference>
<keyword evidence="1" id="KW-1133">Transmembrane helix</keyword>
<dbReference type="AlphaFoldDB" id="A0A1F6EKG1"/>
<protein>
    <submittedName>
        <fullName evidence="2">Uncharacterized protein</fullName>
    </submittedName>
</protein>
<gene>
    <name evidence="2" type="ORF">A3A40_00770</name>
</gene>
<evidence type="ECO:0000313" key="2">
    <source>
        <dbReference type="EMBL" id="OGG73802.1"/>
    </source>
</evidence>
<organism evidence="2 3">
    <name type="scientific">Candidatus Kaiserbacteria bacterium RIFCSPLOWO2_01_FULL_54_20</name>
    <dbReference type="NCBI Taxonomy" id="1798513"/>
    <lineage>
        <taxon>Bacteria</taxon>
        <taxon>Candidatus Kaiseribacteriota</taxon>
    </lineage>
</organism>
<comment type="caution">
    <text evidence="2">The sequence shown here is derived from an EMBL/GenBank/DDBJ whole genome shotgun (WGS) entry which is preliminary data.</text>
</comment>
<keyword evidence="1" id="KW-0812">Transmembrane</keyword>
<feature type="transmembrane region" description="Helical" evidence="1">
    <location>
        <begin position="144"/>
        <end position="170"/>
    </location>
</feature>
<feature type="transmembrane region" description="Helical" evidence="1">
    <location>
        <begin position="70"/>
        <end position="90"/>
    </location>
</feature>
<sequence length="533" mass="58759">MPPQTILPAQPTKRGSLVLRAMINIIASTVFWYLVESFVFNPFLGVTTQSVFGSLFSYDSFGFNFAADRILTSLPLLLGCTTGLLYYLYARRRETTLSAGLPMSHIASRRGTYATRIFCIYVVVAIATTYWLGFKSAASAQGMAVLVVPFIMVGALALLVALPTVIFIPIRAFLLYNRPAYATPLSPGERKVVWAVMAVSIICFVTYILVDSITSAQLPRSINLSDLLTNPAQYDNALVLASTEIAYGIKGQSGFAVRYSNYYDLKKEAGAHDYTWVDGDAIGSYQDPACAKPVNTATTLLVQWGLSESLAAFSKAYNVPPSDIRVYDCAGQFTIIGTFHAQLSGPGNNFPYSITATPGADYLTYLKTRGNPQNLTRTPLDTTTEPTIWKAYKSTADYYTLLYSPDWSVIESPNGPTFLTSSGTKAVVISATPLIWQGRSVTPQEYYNIRYGKMVAGSSMPKDKPLSSLIIVPGKEWDEVFFTNDTMYSFHVYDVPSYYPIIEPMIESFKLDDATERYIQVQTCITNCSVNGQ</sequence>
<name>A0A1F6EKG1_9BACT</name>
<feature type="transmembrane region" description="Helical" evidence="1">
    <location>
        <begin position="191"/>
        <end position="210"/>
    </location>
</feature>
<evidence type="ECO:0000313" key="3">
    <source>
        <dbReference type="Proteomes" id="UP000178427"/>
    </source>
</evidence>
<dbReference type="EMBL" id="MFMA01000034">
    <property type="protein sequence ID" value="OGG73802.1"/>
    <property type="molecule type" value="Genomic_DNA"/>
</dbReference>
<keyword evidence="1" id="KW-0472">Membrane</keyword>
<feature type="transmembrane region" description="Helical" evidence="1">
    <location>
        <begin position="111"/>
        <end position="132"/>
    </location>
</feature>
<evidence type="ECO:0000256" key="1">
    <source>
        <dbReference type="SAM" id="Phobius"/>
    </source>
</evidence>
<dbReference type="Proteomes" id="UP000178427">
    <property type="component" value="Unassembled WGS sequence"/>
</dbReference>
<proteinExistence type="predicted"/>